<dbReference type="AlphaFoldDB" id="A0A0B4N091"/>
<dbReference type="CDD" id="cd07750">
    <property type="entry name" value="PolyPPase_VTC_like"/>
    <property type="match status" value="1"/>
</dbReference>
<evidence type="ECO:0000313" key="2">
    <source>
        <dbReference type="EMBL" id="AIF26239.1"/>
    </source>
</evidence>
<evidence type="ECO:0000259" key="1">
    <source>
        <dbReference type="Pfam" id="PF09359"/>
    </source>
</evidence>
<organism evidence="2">
    <name type="scientific">uncultured bacterium Lq_007_G03</name>
    <dbReference type="NCBI Taxonomy" id="1489288"/>
    <lineage>
        <taxon>Bacteria</taxon>
        <taxon>environmental samples</taxon>
    </lineage>
</organism>
<accession>A0A0B4N091</accession>
<dbReference type="InterPro" id="IPR018966">
    <property type="entry name" value="VTC_domain"/>
</dbReference>
<dbReference type="EMBL" id="KJ631403">
    <property type="protein sequence ID" value="AIF26239.1"/>
    <property type="molecule type" value="Genomic_DNA"/>
</dbReference>
<dbReference type="InterPro" id="IPR042267">
    <property type="entry name" value="VTC_sf"/>
</dbReference>
<dbReference type="GO" id="GO:0006799">
    <property type="term" value="P:polyphosphate biosynthetic process"/>
    <property type="evidence" value="ECO:0007669"/>
    <property type="project" value="UniProtKB-ARBA"/>
</dbReference>
<proteinExistence type="predicted"/>
<dbReference type="Gene3D" id="3.20.100.30">
    <property type="entry name" value="VTC, catalytic tunnel domain"/>
    <property type="match status" value="1"/>
</dbReference>
<name>A0A0B4N091_9BACT</name>
<dbReference type="Pfam" id="PF09359">
    <property type="entry name" value="VTC"/>
    <property type="match status" value="1"/>
</dbReference>
<protein>
    <submittedName>
        <fullName evidence="2">Putative vTC domain-containing protein</fullName>
    </submittedName>
</protein>
<reference evidence="2" key="1">
    <citation type="submission" date="2014-03" db="EMBL/GenBank/DDBJ databases">
        <title>A sequence of cellulolytic fosmid clone of goat rumen metagenome.</title>
        <authorList>
            <person name="Lee K.-T."/>
            <person name="Kim J.-Y."/>
            <person name="Kim Y.-J."/>
            <person name="Ahn J.-H."/>
            <person name="Park M.-N."/>
            <person name="Kim J.-H."/>
            <person name="Kim T.-H."/>
        </authorList>
    </citation>
    <scope>NUCLEOTIDE SEQUENCE</scope>
</reference>
<feature type="domain" description="VTC" evidence="1">
    <location>
        <begin position="6"/>
        <end position="225"/>
    </location>
</feature>
<sequence length="233" mass="26913">MALPLRHELKFQITRTQLEVLRHTVGHVLNLDPNAKKNGGTYHIRSLYFDTAFDDALYDKIAGVKDRDKYRIRIYNLSDAVIFMECKTKVGSLISKRSARITRDLAEQLMAADPTGLENTRSGLLRDVYREMRTRLLHPVVIVDYEREAYVHVAEEVRITFDMRVRTGLNSIDLFNPKVPTVPVLDHDETILEVKYNRVLPPYIRDLLSFACPEAVQTAVSKYTLCRLYEGKE</sequence>